<dbReference type="Proteomes" id="UP000325607">
    <property type="component" value="Unassembled WGS sequence"/>
</dbReference>
<keyword evidence="1" id="KW-0732">Signal</keyword>
<dbReference type="AlphaFoldDB" id="A0A5E6UT97"/>
<organism evidence="2 3">
    <name type="scientific">Pseudomonas fluorescens</name>
    <dbReference type="NCBI Taxonomy" id="294"/>
    <lineage>
        <taxon>Bacteria</taxon>
        <taxon>Pseudomonadati</taxon>
        <taxon>Pseudomonadota</taxon>
        <taxon>Gammaproteobacteria</taxon>
        <taxon>Pseudomonadales</taxon>
        <taxon>Pseudomonadaceae</taxon>
        <taxon>Pseudomonas</taxon>
    </lineage>
</organism>
<sequence precursor="true">MKTHALLIAAALAGTVSVGASNASEDDSTGTPSYRYGMPLHVAKVISLTEPPTVECEVVSAHMKYIDSAGRPAQITYRKLSEACWLQN</sequence>
<gene>
    <name evidence="2" type="ORF">PS645_03667</name>
</gene>
<dbReference type="Gene3D" id="2.30.140.50">
    <property type="entry name" value="Protein of unknown function DUF2790"/>
    <property type="match status" value="1"/>
</dbReference>
<dbReference type="InterPro" id="IPR021245">
    <property type="entry name" value="DUF2790"/>
</dbReference>
<evidence type="ECO:0008006" key="4">
    <source>
        <dbReference type="Google" id="ProtNLM"/>
    </source>
</evidence>
<dbReference type="OrthoDB" id="7017737at2"/>
<dbReference type="EMBL" id="CABVGX010000031">
    <property type="protein sequence ID" value="VVN08583.1"/>
    <property type="molecule type" value="Genomic_DNA"/>
</dbReference>
<protein>
    <recommendedName>
        <fullName evidence="4">DUF2790 domain-containing protein</fullName>
    </recommendedName>
</protein>
<evidence type="ECO:0000313" key="3">
    <source>
        <dbReference type="Proteomes" id="UP000325607"/>
    </source>
</evidence>
<name>A0A5E6UT97_PSEFL</name>
<feature type="signal peptide" evidence="1">
    <location>
        <begin position="1"/>
        <end position="20"/>
    </location>
</feature>
<reference evidence="2 3" key="1">
    <citation type="submission" date="2019-09" db="EMBL/GenBank/DDBJ databases">
        <authorList>
            <person name="Chandra G."/>
            <person name="Truman W A."/>
        </authorList>
    </citation>
    <scope>NUCLEOTIDE SEQUENCE [LARGE SCALE GENOMIC DNA]</scope>
    <source>
        <strain evidence="2">PS645</strain>
    </source>
</reference>
<evidence type="ECO:0000256" key="1">
    <source>
        <dbReference type="SAM" id="SignalP"/>
    </source>
</evidence>
<dbReference type="RefSeq" id="WP_150581770.1">
    <property type="nucleotide sequence ID" value="NZ_CABVGX010000031.1"/>
</dbReference>
<feature type="chain" id="PRO_5022756968" description="DUF2790 domain-containing protein" evidence="1">
    <location>
        <begin position="21"/>
        <end position="88"/>
    </location>
</feature>
<dbReference type="Pfam" id="PF10976">
    <property type="entry name" value="DUF2790"/>
    <property type="match status" value="1"/>
</dbReference>
<evidence type="ECO:0000313" key="2">
    <source>
        <dbReference type="EMBL" id="VVN08583.1"/>
    </source>
</evidence>
<proteinExistence type="predicted"/>
<accession>A0A5E6UT97</accession>